<keyword evidence="1" id="KW-1133">Transmembrane helix</keyword>
<feature type="transmembrane region" description="Helical" evidence="1">
    <location>
        <begin position="29"/>
        <end position="53"/>
    </location>
</feature>
<dbReference type="Proteomes" id="UP001231924">
    <property type="component" value="Unassembled WGS sequence"/>
</dbReference>
<protein>
    <submittedName>
        <fullName evidence="2">Uncharacterized protein</fullName>
    </submittedName>
</protein>
<gene>
    <name evidence="2" type="ORF">QRT03_31855</name>
</gene>
<name>A0ABT7MIU6_9PSEU</name>
<sequence>MSNETMKPVGPSSYSERRLLEIAKAADSIAFWVRLWSILSIAAFVLWIVVMALSSR</sequence>
<proteinExistence type="predicted"/>
<keyword evidence="1" id="KW-0812">Transmembrane</keyword>
<evidence type="ECO:0000313" key="2">
    <source>
        <dbReference type="EMBL" id="MDL5160597.1"/>
    </source>
</evidence>
<dbReference type="RefSeq" id="WP_286057201.1">
    <property type="nucleotide sequence ID" value="NZ_JASVWF010000013.1"/>
</dbReference>
<organism evidence="2 3">
    <name type="scientific">Actinomycetospora termitidis</name>
    <dbReference type="NCBI Taxonomy" id="3053470"/>
    <lineage>
        <taxon>Bacteria</taxon>
        <taxon>Bacillati</taxon>
        <taxon>Actinomycetota</taxon>
        <taxon>Actinomycetes</taxon>
        <taxon>Pseudonocardiales</taxon>
        <taxon>Pseudonocardiaceae</taxon>
        <taxon>Actinomycetospora</taxon>
    </lineage>
</organism>
<accession>A0ABT7MIU6</accession>
<evidence type="ECO:0000256" key="1">
    <source>
        <dbReference type="SAM" id="Phobius"/>
    </source>
</evidence>
<dbReference type="EMBL" id="JASVWF010000013">
    <property type="protein sequence ID" value="MDL5160597.1"/>
    <property type="molecule type" value="Genomic_DNA"/>
</dbReference>
<keyword evidence="1" id="KW-0472">Membrane</keyword>
<keyword evidence="3" id="KW-1185">Reference proteome</keyword>
<comment type="caution">
    <text evidence="2">The sequence shown here is derived from an EMBL/GenBank/DDBJ whole genome shotgun (WGS) entry which is preliminary data.</text>
</comment>
<reference evidence="2 3" key="1">
    <citation type="submission" date="2023-06" db="EMBL/GenBank/DDBJ databases">
        <title>Actinomycetospora Odt1-22.</title>
        <authorList>
            <person name="Supong K."/>
        </authorList>
    </citation>
    <scope>NUCLEOTIDE SEQUENCE [LARGE SCALE GENOMIC DNA]</scope>
    <source>
        <strain evidence="2 3">Odt1-22</strain>
    </source>
</reference>
<evidence type="ECO:0000313" key="3">
    <source>
        <dbReference type="Proteomes" id="UP001231924"/>
    </source>
</evidence>